<dbReference type="InterPro" id="IPR029068">
    <property type="entry name" value="Glyas_Bleomycin-R_OHBP_Dase"/>
</dbReference>
<protein>
    <submittedName>
        <fullName evidence="2">Glyoxalase</fullName>
    </submittedName>
</protein>
<evidence type="ECO:0000313" key="3">
    <source>
        <dbReference type="Proteomes" id="UP000321685"/>
    </source>
</evidence>
<keyword evidence="3" id="KW-1185">Reference proteome</keyword>
<dbReference type="Gene3D" id="3.10.180.10">
    <property type="entry name" value="2,3-Dihydroxybiphenyl 1,2-Dioxygenase, domain 1"/>
    <property type="match status" value="1"/>
</dbReference>
<proteinExistence type="predicted"/>
<dbReference type="SUPFAM" id="SSF54593">
    <property type="entry name" value="Glyoxalase/Bleomycin resistance protein/Dihydroxybiphenyl dioxygenase"/>
    <property type="match status" value="1"/>
</dbReference>
<gene>
    <name evidence="2" type="ORF">PSU4_39490</name>
</gene>
<sequence>MRVTKMLVNRPVTDPEASRAFWQGLFGLEVAFDLGWVVSLHPPGDDTTGVQLVTGDKTAPVDSDMSIGVDDVDEAYALAQRHGYEIVHPISDEEWGPRRFFVRTPDGTVVNVVAHPHGD</sequence>
<organism evidence="2 3">
    <name type="scientific">Pseudonocardia sulfidoxydans NBRC 16205</name>
    <dbReference type="NCBI Taxonomy" id="1223511"/>
    <lineage>
        <taxon>Bacteria</taxon>
        <taxon>Bacillati</taxon>
        <taxon>Actinomycetota</taxon>
        <taxon>Actinomycetes</taxon>
        <taxon>Pseudonocardiales</taxon>
        <taxon>Pseudonocardiaceae</taxon>
        <taxon>Pseudonocardia</taxon>
    </lineage>
</organism>
<dbReference type="InterPro" id="IPR037523">
    <property type="entry name" value="VOC_core"/>
</dbReference>
<dbReference type="OrthoDB" id="9798201at2"/>
<dbReference type="Pfam" id="PF00903">
    <property type="entry name" value="Glyoxalase"/>
    <property type="match status" value="1"/>
</dbReference>
<comment type="caution">
    <text evidence="2">The sequence shown here is derived from an EMBL/GenBank/DDBJ whole genome shotgun (WGS) entry which is preliminary data.</text>
</comment>
<evidence type="ECO:0000259" key="1">
    <source>
        <dbReference type="PROSITE" id="PS51819"/>
    </source>
</evidence>
<accession>A0A511DJL2</accession>
<dbReference type="RefSeq" id="WP_147110397.1">
    <property type="nucleotide sequence ID" value="NZ_BJVJ01000043.1"/>
</dbReference>
<dbReference type="AlphaFoldDB" id="A0A511DJL2"/>
<evidence type="ECO:0000313" key="2">
    <source>
        <dbReference type="EMBL" id="GEL24995.1"/>
    </source>
</evidence>
<reference evidence="2 3" key="1">
    <citation type="submission" date="2019-07" db="EMBL/GenBank/DDBJ databases">
        <title>Whole genome shotgun sequence of Pseudonocardia sulfidoxydans NBRC 16205.</title>
        <authorList>
            <person name="Hosoyama A."/>
            <person name="Uohara A."/>
            <person name="Ohji S."/>
            <person name="Ichikawa N."/>
        </authorList>
    </citation>
    <scope>NUCLEOTIDE SEQUENCE [LARGE SCALE GENOMIC DNA]</scope>
    <source>
        <strain evidence="2 3">NBRC 16205</strain>
    </source>
</reference>
<dbReference type="PROSITE" id="PS51819">
    <property type="entry name" value="VOC"/>
    <property type="match status" value="1"/>
</dbReference>
<name>A0A511DJL2_9PSEU</name>
<feature type="domain" description="VOC" evidence="1">
    <location>
        <begin position="2"/>
        <end position="115"/>
    </location>
</feature>
<dbReference type="Proteomes" id="UP000321685">
    <property type="component" value="Unassembled WGS sequence"/>
</dbReference>
<dbReference type="EMBL" id="BJVJ01000043">
    <property type="protein sequence ID" value="GEL24995.1"/>
    <property type="molecule type" value="Genomic_DNA"/>
</dbReference>
<dbReference type="InterPro" id="IPR004360">
    <property type="entry name" value="Glyas_Fos-R_dOase_dom"/>
</dbReference>